<name>A0A9Q0G391_9ROSI</name>
<feature type="transmembrane region" description="Helical" evidence="2">
    <location>
        <begin position="513"/>
        <end position="532"/>
    </location>
</feature>
<dbReference type="EMBL" id="JAKUCV010002497">
    <property type="protein sequence ID" value="KAJ4842412.1"/>
    <property type="molecule type" value="Genomic_DNA"/>
</dbReference>
<feature type="region of interest" description="Disordered" evidence="1">
    <location>
        <begin position="204"/>
        <end position="225"/>
    </location>
</feature>
<sequence>MNTPPSPASPHAVACHPNRTADSLLSAPEPVVDDSRKPIKKKKKKPIFRADGVAGASSSSSVNCAPPLPIRRRSPKVVVAPLHRFCGRGGGAGIAVESLEAIALSLGMSFAAVVAQVLERDGAAGERMPVHHLSMICTSAVRESLANIFGDKSDFFARNFEKSFGSTLSTLRLINESSINKGSSHQNMDYCSSDKALNKEVRNNDLDDKDCHSDTDLPSTSTQNQTCIPERVEESLLPSNRELTVHGQISQPSTAHSSFGSVINQLSLEQARSNDLKTVEIGLNLRRLKLKEAQLALSFESNHVERSKLDLNRSKTSFKIEKFKTQLGDSRQVELLKTCNDCLIAGLFIVIASLLYGAYVFSHKRISEATASCSPSHEESKSWWIPRPFSSVNSELQTLRCQVQVVSRMLFGILMILAITYLLLQRSVTSQQATPITFIFLLLGVACGFAGKLGIDTLGGSGAKWLLYWEILCLVHFTSNFWISACFRVLYGPVAVTDGMKHNAMIPFWFRRFVFYAVVLMFLPLCCGLLPFGNPGEWKDHFLLRVADVLSSTDD</sequence>
<accession>A0A9Q0G391</accession>
<feature type="compositionally biased region" description="Polar residues" evidence="1">
    <location>
        <begin position="216"/>
        <end position="225"/>
    </location>
</feature>
<evidence type="ECO:0000313" key="3">
    <source>
        <dbReference type="EMBL" id="KAJ4842412.1"/>
    </source>
</evidence>
<dbReference type="GO" id="GO:0006952">
    <property type="term" value="P:defense response"/>
    <property type="evidence" value="ECO:0007669"/>
    <property type="project" value="InterPro"/>
</dbReference>
<reference evidence="3" key="2">
    <citation type="journal article" date="2023" name="Plants (Basel)">
        <title>Annotation of the Turnera subulata (Passifloraceae) Draft Genome Reveals the S-Locus Evolved after the Divergence of Turneroideae from Passifloroideae in a Stepwise Manner.</title>
        <authorList>
            <person name="Henning P.M."/>
            <person name="Roalson E.H."/>
            <person name="Mir W."/>
            <person name="McCubbin A.G."/>
            <person name="Shore J.S."/>
        </authorList>
    </citation>
    <scope>NUCLEOTIDE SEQUENCE</scope>
    <source>
        <strain evidence="3">F60SS</strain>
    </source>
</reference>
<feature type="compositionally biased region" description="Basic and acidic residues" evidence="1">
    <location>
        <begin position="204"/>
        <end position="215"/>
    </location>
</feature>
<keyword evidence="2" id="KW-0812">Transmembrane</keyword>
<dbReference type="PANTHER" id="PTHR35322:SF2">
    <property type="entry name" value="PROTEIN CPR-5"/>
    <property type="match status" value="1"/>
</dbReference>
<comment type="caution">
    <text evidence="3">The sequence shown here is derived from an EMBL/GenBank/DDBJ whole genome shotgun (WGS) entry which is preliminary data.</text>
</comment>
<dbReference type="GO" id="GO:0010090">
    <property type="term" value="P:trichome morphogenesis"/>
    <property type="evidence" value="ECO:0007669"/>
    <property type="project" value="InterPro"/>
</dbReference>
<gene>
    <name evidence="3" type="ORF">Tsubulata_039878</name>
</gene>
<protein>
    <recommendedName>
        <fullName evidence="5">Protein CPR-5</fullName>
    </recommendedName>
</protein>
<keyword evidence="4" id="KW-1185">Reference proteome</keyword>
<feature type="transmembrane region" description="Helical" evidence="2">
    <location>
        <begin position="436"/>
        <end position="455"/>
    </location>
</feature>
<dbReference type="InterPro" id="IPR044708">
    <property type="entry name" value="CPR5"/>
</dbReference>
<feature type="transmembrane region" description="Helical" evidence="2">
    <location>
        <begin position="467"/>
        <end position="491"/>
    </location>
</feature>
<organism evidence="3 4">
    <name type="scientific">Turnera subulata</name>
    <dbReference type="NCBI Taxonomy" id="218843"/>
    <lineage>
        <taxon>Eukaryota</taxon>
        <taxon>Viridiplantae</taxon>
        <taxon>Streptophyta</taxon>
        <taxon>Embryophyta</taxon>
        <taxon>Tracheophyta</taxon>
        <taxon>Spermatophyta</taxon>
        <taxon>Magnoliopsida</taxon>
        <taxon>eudicotyledons</taxon>
        <taxon>Gunneridae</taxon>
        <taxon>Pentapetalae</taxon>
        <taxon>rosids</taxon>
        <taxon>fabids</taxon>
        <taxon>Malpighiales</taxon>
        <taxon>Passifloraceae</taxon>
        <taxon>Turnera</taxon>
    </lineage>
</organism>
<evidence type="ECO:0000256" key="2">
    <source>
        <dbReference type="SAM" id="Phobius"/>
    </source>
</evidence>
<evidence type="ECO:0000256" key="1">
    <source>
        <dbReference type="SAM" id="MobiDB-lite"/>
    </source>
</evidence>
<evidence type="ECO:0000313" key="4">
    <source>
        <dbReference type="Proteomes" id="UP001141552"/>
    </source>
</evidence>
<proteinExistence type="predicted"/>
<feature type="region of interest" description="Disordered" evidence="1">
    <location>
        <begin position="1"/>
        <end position="45"/>
    </location>
</feature>
<feature type="transmembrane region" description="Helical" evidence="2">
    <location>
        <begin position="405"/>
        <end position="424"/>
    </location>
</feature>
<keyword evidence="2" id="KW-1133">Transmembrane helix</keyword>
<dbReference type="PANTHER" id="PTHR35322">
    <property type="entry name" value="PROTEIN CPR-5"/>
    <property type="match status" value="1"/>
</dbReference>
<reference evidence="3" key="1">
    <citation type="submission" date="2022-02" db="EMBL/GenBank/DDBJ databases">
        <authorList>
            <person name="Henning P.M."/>
            <person name="McCubbin A.G."/>
            <person name="Shore J.S."/>
        </authorList>
    </citation>
    <scope>NUCLEOTIDE SEQUENCE</scope>
    <source>
        <strain evidence="3">F60SS</strain>
        <tissue evidence="3">Leaves</tissue>
    </source>
</reference>
<dbReference type="AlphaFoldDB" id="A0A9Q0G391"/>
<evidence type="ECO:0008006" key="5">
    <source>
        <dbReference type="Google" id="ProtNLM"/>
    </source>
</evidence>
<dbReference type="Proteomes" id="UP001141552">
    <property type="component" value="Unassembled WGS sequence"/>
</dbReference>
<dbReference type="OrthoDB" id="2017423at2759"/>
<keyword evidence="2" id="KW-0472">Membrane</keyword>
<dbReference type="GO" id="GO:0010150">
    <property type="term" value="P:leaf senescence"/>
    <property type="evidence" value="ECO:0007669"/>
    <property type="project" value="InterPro"/>
</dbReference>